<comment type="caution">
    <text evidence="1">The sequence shown here is derived from an EMBL/GenBank/DDBJ whole genome shotgun (WGS) entry which is preliminary data.</text>
</comment>
<gene>
    <name evidence="1" type="ORF">AFUS01_LOCUS31100</name>
</gene>
<accession>A0A8J2PQ33</accession>
<name>A0A8J2PQ33_9HEXA</name>
<dbReference type="EMBL" id="CAJVCH010488092">
    <property type="protein sequence ID" value="CAG7820724.1"/>
    <property type="molecule type" value="Genomic_DNA"/>
</dbReference>
<keyword evidence="2" id="KW-1185">Reference proteome</keyword>
<reference evidence="1" key="1">
    <citation type="submission" date="2021-06" db="EMBL/GenBank/DDBJ databases">
        <authorList>
            <person name="Hodson N. C."/>
            <person name="Mongue J. A."/>
            <person name="Jaron S. K."/>
        </authorList>
    </citation>
    <scope>NUCLEOTIDE SEQUENCE</scope>
</reference>
<dbReference type="AlphaFoldDB" id="A0A8J2PQ33"/>
<proteinExistence type="predicted"/>
<sequence>FFFVDSSYTEKNPVTKKFEVKKEPDCIDFPSGLAIAVHFLSKQERKNNRAMSFSGRALVRLDDLPVYNDSSVAALAQIKQPPKRMY</sequence>
<dbReference type="Proteomes" id="UP000708208">
    <property type="component" value="Unassembled WGS sequence"/>
</dbReference>
<feature type="non-terminal residue" evidence="1">
    <location>
        <position position="86"/>
    </location>
</feature>
<protein>
    <submittedName>
        <fullName evidence="1">Uncharacterized protein</fullName>
    </submittedName>
</protein>
<evidence type="ECO:0000313" key="2">
    <source>
        <dbReference type="Proteomes" id="UP000708208"/>
    </source>
</evidence>
<evidence type="ECO:0000313" key="1">
    <source>
        <dbReference type="EMBL" id="CAG7820724.1"/>
    </source>
</evidence>
<organism evidence="1 2">
    <name type="scientific">Allacma fusca</name>
    <dbReference type="NCBI Taxonomy" id="39272"/>
    <lineage>
        <taxon>Eukaryota</taxon>
        <taxon>Metazoa</taxon>
        <taxon>Ecdysozoa</taxon>
        <taxon>Arthropoda</taxon>
        <taxon>Hexapoda</taxon>
        <taxon>Collembola</taxon>
        <taxon>Symphypleona</taxon>
        <taxon>Sminthuridae</taxon>
        <taxon>Allacma</taxon>
    </lineage>
</organism>